<name>A0ABY8QTV1_9MICO</name>
<dbReference type="PANTHER" id="PTHR13812">
    <property type="entry name" value="KETIMINE REDUCTASE MU-CRYSTALLIN"/>
    <property type="match status" value="1"/>
</dbReference>
<evidence type="ECO:0000313" key="1">
    <source>
        <dbReference type="EMBL" id="WGW12420.1"/>
    </source>
</evidence>
<dbReference type="InterPro" id="IPR003462">
    <property type="entry name" value="ODC_Mu_crystall"/>
</dbReference>
<dbReference type="PANTHER" id="PTHR13812:SF19">
    <property type="entry name" value="KETIMINE REDUCTASE MU-CRYSTALLIN"/>
    <property type="match status" value="1"/>
</dbReference>
<dbReference type="Pfam" id="PF02423">
    <property type="entry name" value="OCD_Mu_crystall"/>
    <property type="match status" value="1"/>
</dbReference>
<dbReference type="EMBL" id="CP090958">
    <property type="protein sequence ID" value="WGW12420.1"/>
    <property type="molecule type" value="Genomic_DNA"/>
</dbReference>
<accession>A0ABY8QTV1</accession>
<evidence type="ECO:0000313" key="2">
    <source>
        <dbReference type="Proteomes" id="UP001209083"/>
    </source>
</evidence>
<organism evidence="1 2">
    <name type="scientific">Saxibacter everestensis</name>
    <dbReference type="NCBI Taxonomy" id="2909229"/>
    <lineage>
        <taxon>Bacteria</taxon>
        <taxon>Bacillati</taxon>
        <taxon>Actinomycetota</taxon>
        <taxon>Actinomycetes</taxon>
        <taxon>Micrococcales</taxon>
        <taxon>Brevibacteriaceae</taxon>
        <taxon>Saxibacter</taxon>
    </lineage>
</organism>
<dbReference type="InterPro" id="IPR036291">
    <property type="entry name" value="NAD(P)-bd_dom_sf"/>
</dbReference>
<reference evidence="1 2" key="1">
    <citation type="submission" date="2023-05" db="EMBL/GenBank/DDBJ databases">
        <title>Lithophilousrod everest ZFBP1038 complete genpme.</title>
        <authorList>
            <person name="Tian M."/>
        </authorList>
    </citation>
    <scope>NUCLEOTIDE SEQUENCE [LARGE SCALE GENOMIC DNA]</scope>
    <source>
        <strain evidence="1 2">ZFBP1038</strain>
    </source>
</reference>
<dbReference type="Proteomes" id="UP001209083">
    <property type="component" value="Chromosome"/>
</dbReference>
<keyword evidence="2" id="KW-1185">Reference proteome</keyword>
<dbReference type="Gene3D" id="3.40.50.720">
    <property type="entry name" value="NAD(P)-binding Rossmann-like Domain"/>
    <property type="match status" value="1"/>
</dbReference>
<sequence length="338" mass="34861">MGNSLAHQVRILSAHDVESLIDMRAIIDTQRAVFEDYARGNVLLAPRGLLNGPEGSVAFAYAARNTVNDGAVCKFGSVNPANSTRQLPAISATVLVQHAETGYLRAILNGEPITTARTAGASAVAASALATPGRHELGIIGSGVQAHAHLEALAALDLVASVRVFSPSAERRAAFCKQAAQAFDFDVLEGESAQDVVSTSSLVVTATTSAQPVCEGAWVRPGTTVISVGSFAPDHREVDQALLDLADLVVVDDVETASQQAGPIAAAIAHAQTGASGDGVPTLYALGNVLNGTAPGRSNDEQIIFYNSVGLGFQDSAAAERIVQVAEERGMGQLVDLG</sequence>
<proteinExistence type="predicted"/>
<dbReference type="RefSeq" id="WP_349639220.1">
    <property type="nucleotide sequence ID" value="NZ_CP090958.1"/>
</dbReference>
<gene>
    <name evidence="1" type="ORF">LWF01_01220</name>
</gene>
<dbReference type="Gene3D" id="3.30.1780.10">
    <property type="entry name" value="ornithine cyclodeaminase, domain 1"/>
    <property type="match status" value="1"/>
</dbReference>
<dbReference type="PIRSF" id="PIRSF001439">
    <property type="entry name" value="CryM"/>
    <property type="match status" value="1"/>
</dbReference>
<dbReference type="InterPro" id="IPR023401">
    <property type="entry name" value="ODC_N"/>
</dbReference>
<protein>
    <submittedName>
        <fullName evidence="1">Ornithine cyclodeaminase family protein</fullName>
    </submittedName>
</protein>
<dbReference type="SUPFAM" id="SSF51735">
    <property type="entry name" value="NAD(P)-binding Rossmann-fold domains"/>
    <property type="match status" value="1"/>
</dbReference>